<dbReference type="Pfam" id="PF01925">
    <property type="entry name" value="TauE"/>
    <property type="match status" value="1"/>
</dbReference>
<name>A0A3B0ZYI4_9ZZZZ</name>
<feature type="transmembrane region" description="Helical" evidence="5">
    <location>
        <begin position="179"/>
        <end position="203"/>
    </location>
</feature>
<reference evidence="6" key="1">
    <citation type="submission" date="2018-06" db="EMBL/GenBank/DDBJ databases">
        <authorList>
            <person name="Zhirakovskaya E."/>
        </authorList>
    </citation>
    <scope>NUCLEOTIDE SEQUENCE</scope>
</reference>
<keyword evidence="2 5" id="KW-0812">Transmembrane</keyword>
<feature type="transmembrane region" description="Helical" evidence="5">
    <location>
        <begin position="86"/>
        <end position="102"/>
    </location>
</feature>
<feature type="transmembrane region" description="Helical" evidence="5">
    <location>
        <begin position="137"/>
        <end position="159"/>
    </location>
</feature>
<accession>A0A3B0ZYI4</accession>
<dbReference type="InterPro" id="IPR002781">
    <property type="entry name" value="TM_pro_TauE-like"/>
</dbReference>
<evidence type="ECO:0000256" key="4">
    <source>
        <dbReference type="ARBA" id="ARBA00023136"/>
    </source>
</evidence>
<feature type="transmembrane region" description="Helical" evidence="5">
    <location>
        <begin position="48"/>
        <end position="66"/>
    </location>
</feature>
<proteinExistence type="predicted"/>
<dbReference type="PANTHER" id="PTHR43483:SF3">
    <property type="entry name" value="MEMBRANE TRANSPORTER PROTEIN HI_0806-RELATED"/>
    <property type="match status" value="1"/>
</dbReference>
<evidence type="ECO:0000313" key="6">
    <source>
        <dbReference type="EMBL" id="VAW92437.1"/>
    </source>
</evidence>
<dbReference type="AlphaFoldDB" id="A0A3B0ZYI4"/>
<feature type="transmembrane region" description="Helical" evidence="5">
    <location>
        <begin position="246"/>
        <end position="264"/>
    </location>
</feature>
<comment type="subcellular location">
    <subcellularLocation>
        <location evidence="1">Membrane</location>
        <topology evidence="1">Multi-pass membrane protein</topology>
    </subcellularLocation>
</comment>
<keyword evidence="4 5" id="KW-0472">Membrane</keyword>
<sequence length="265" mass="27700">MALSIIFLYLATGIIAGFLAGLFGVGGGLIIVPALMYCFFLQGFDPSISMHLAIGTSLATIILTSISSTRSHHAHGAVQWLTVKRMLVGIFIGALLGALLAKNLKADVLKTIFALFEIFVAFKLLTNAKTKAHHDHLLGNVGLAVVAILISMISALVGIGGGTLSVPFLRWSGLSIQKAIATSAALGFPIAIAGTLSFMWTGAGNLLLPGYSIGFIYLPAFIAVGLASILLAPLGARCAHRLPAAVLQRIFAAGLFVIAFILLLY</sequence>
<evidence type="ECO:0000256" key="5">
    <source>
        <dbReference type="SAM" id="Phobius"/>
    </source>
</evidence>
<feature type="transmembrane region" description="Helical" evidence="5">
    <location>
        <begin position="215"/>
        <end position="234"/>
    </location>
</feature>
<gene>
    <name evidence="6" type="ORF">MNBD_GAMMA23-408</name>
</gene>
<organism evidence="6">
    <name type="scientific">hydrothermal vent metagenome</name>
    <dbReference type="NCBI Taxonomy" id="652676"/>
    <lineage>
        <taxon>unclassified sequences</taxon>
        <taxon>metagenomes</taxon>
        <taxon>ecological metagenomes</taxon>
    </lineage>
</organism>
<evidence type="ECO:0000256" key="2">
    <source>
        <dbReference type="ARBA" id="ARBA00022692"/>
    </source>
</evidence>
<feature type="transmembrane region" description="Helical" evidence="5">
    <location>
        <begin position="7"/>
        <end position="36"/>
    </location>
</feature>
<protein>
    <submittedName>
        <fullName evidence="6">Uncharacterized UPF0721 integral membrane protein</fullName>
    </submittedName>
</protein>
<dbReference type="PANTHER" id="PTHR43483">
    <property type="entry name" value="MEMBRANE TRANSPORTER PROTEIN HI_0806-RELATED"/>
    <property type="match status" value="1"/>
</dbReference>
<keyword evidence="3 5" id="KW-1133">Transmembrane helix</keyword>
<dbReference type="EMBL" id="UOFT01000025">
    <property type="protein sequence ID" value="VAW92437.1"/>
    <property type="molecule type" value="Genomic_DNA"/>
</dbReference>
<feature type="transmembrane region" description="Helical" evidence="5">
    <location>
        <begin position="108"/>
        <end position="125"/>
    </location>
</feature>
<evidence type="ECO:0000256" key="1">
    <source>
        <dbReference type="ARBA" id="ARBA00004141"/>
    </source>
</evidence>
<dbReference type="GO" id="GO:0016020">
    <property type="term" value="C:membrane"/>
    <property type="evidence" value="ECO:0007669"/>
    <property type="project" value="UniProtKB-SubCell"/>
</dbReference>
<evidence type="ECO:0000256" key="3">
    <source>
        <dbReference type="ARBA" id="ARBA00022989"/>
    </source>
</evidence>